<feature type="domain" description="VOC" evidence="4">
    <location>
        <begin position="51"/>
        <end position="181"/>
    </location>
</feature>
<dbReference type="PROSITE" id="PS51819">
    <property type="entry name" value="VOC"/>
    <property type="match status" value="1"/>
</dbReference>
<gene>
    <name evidence="6" type="primary">LOC102834744</name>
</gene>
<evidence type="ECO:0000256" key="3">
    <source>
        <dbReference type="SAM" id="MobiDB-lite"/>
    </source>
</evidence>
<dbReference type="GO" id="GO:0046491">
    <property type="term" value="P:L-methylmalonyl-CoA metabolic process"/>
    <property type="evidence" value="ECO:0007669"/>
    <property type="project" value="TreeGrafter"/>
</dbReference>
<dbReference type="OrthoDB" id="16820at2759"/>
<dbReference type="InterPro" id="IPR051785">
    <property type="entry name" value="MMCE/EMCE_epimerase"/>
</dbReference>
<name>A0A9B0WYS9_CHRAS</name>
<dbReference type="GO" id="GO:0046872">
    <property type="term" value="F:metal ion binding"/>
    <property type="evidence" value="ECO:0007669"/>
    <property type="project" value="UniProtKB-KW"/>
</dbReference>
<proteinExistence type="inferred from homology"/>
<keyword evidence="2" id="KW-0479">Metal-binding</keyword>
<dbReference type="InterPro" id="IPR037523">
    <property type="entry name" value="VOC_core"/>
</dbReference>
<evidence type="ECO:0000313" key="5">
    <source>
        <dbReference type="Proteomes" id="UP000504623"/>
    </source>
</evidence>
<evidence type="ECO:0000259" key="4">
    <source>
        <dbReference type="PROSITE" id="PS51819"/>
    </source>
</evidence>
<dbReference type="InterPro" id="IPR017515">
    <property type="entry name" value="MeMalonyl-CoA_epimerase"/>
</dbReference>
<comment type="similarity">
    <text evidence="1">Belongs to the methylmalonyl-CoA epimerase family.</text>
</comment>
<evidence type="ECO:0000256" key="2">
    <source>
        <dbReference type="ARBA" id="ARBA00022723"/>
    </source>
</evidence>
<feature type="region of interest" description="Disordered" evidence="3">
    <location>
        <begin position="367"/>
        <end position="388"/>
    </location>
</feature>
<dbReference type="Pfam" id="PF13669">
    <property type="entry name" value="Glyoxalase_4"/>
    <property type="match status" value="1"/>
</dbReference>
<dbReference type="GO" id="GO:0004493">
    <property type="term" value="F:methylmalonyl-CoA epimerase activity"/>
    <property type="evidence" value="ECO:0007669"/>
    <property type="project" value="TreeGrafter"/>
</dbReference>
<sequence length="388" mass="41256">MARVLLAAAAAATSSALGNFFRLQTPVSAVRTFSMSQSSYKVSDSVWNLGQLNHVAIAVPDLEKASTFYKDILGAQVSEVVPLPDHGVSVVFVNLGNTKMELLHPLGSNSPIAGFLQKNKAGGIHHVCIEERGARVGRRPLRARRAACAWKRRPCVPYAASRPRPPLFSFPASLAVTVCRFPRLTKSCDAAAAVRLGLADSVAGRGRLRPREARGRAGERGAWRAHWPVAAAEGRPGRRGDGARGVGGGARMLRPERGCWPGQEHGGRRGCVLLGAEVCTSVSIPGGPPEPASGRGGVGERFVRLGWGAPQLWFRRFAWCRHEVPAPGCNSQVWGRSRSPASLEAKLASSPPPFSSIRATQGEIPYSVSPGPPRAAGSPVRSCVWTGP</sequence>
<dbReference type="SUPFAM" id="SSF54593">
    <property type="entry name" value="Glyoxalase/Bleomycin resistance protein/Dihydroxybiphenyl dioxygenase"/>
    <property type="match status" value="1"/>
</dbReference>
<dbReference type="GO" id="GO:0005739">
    <property type="term" value="C:mitochondrion"/>
    <property type="evidence" value="ECO:0007669"/>
    <property type="project" value="TreeGrafter"/>
</dbReference>
<evidence type="ECO:0000313" key="6">
    <source>
        <dbReference type="RefSeq" id="XP_006872222.1"/>
    </source>
</evidence>
<dbReference type="GeneID" id="102834744"/>
<dbReference type="CDD" id="cd07249">
    <property type="entry name" value="MMCE"/>
    <property type="match status" value="1"/>
</dbReference>
<dbReference type="AlphaFoldDB" id="A0A9B0WYS9"/>
<organism evidence="5 6">
    <name type="scientific">Chrysochloris asiatica</name>
    <name type="common">Cape golden mole</name>
    <dbReference type="NCBI Taxonomy" id="185453"/>
    <lineage>
        <taxon>Eukaryota</taxon>
        <taxon>Metazoa</taxon>
        <taxon>Chordata</taxon>
        <taxon>Craniata</taxon>
        <taxon>Vertebrata</taxon>
        <taxon>Euteleostomi</taxon>
        <taxon>Mammalia</taxon>
        <taxon>Eutheria</taxon>
        <taxon>Afrotheria</taxon>
        <taxon>Chrysochloridae</taxon>
        <taxon>Chrysochlorinae</taxon>
        <taxon>Chrysochloris</taxon>
    </lineage>
</organism>
<dbReference type="Gene3D" id="3.10.180.10">
    <property type="entry name" value="2,3-Dihydroxybiphenyl 1,2-Dioxygenase, domain 1"/>
    <property type="match status" value="1"/>
</dbReference>
<dbReference type="RefSeq" id="XP_006872222.1">
    <property type="nucleotide sequence ID" value="XM_006872160.1"/>
</dbReference>
<reference evidence="6" key="1">
    <citation type="submission" date="2025-08" db="UniProtKB">
        <authorList>
            <consortium name="RefSeq"/>
        </authorList>
    </citation>
    <scope>IDENTIFICATION</scope>
    <source>
        <tissue evidence="6">Spleen</tissue>
    </source>
</reference>
<dbReference type="PANTHER" id="PTHR43048">
    <property type="entry name" value="METHYLMALONYL-COA EPIMERASE"/>
    <property type="match status" value="1"/>
</dbReference>
<protein>
    <submittedName>
        <fullName evidence="6">Uncharacterized protein LOC102834744</fullName>
    </submittedName>
</protein>
<keyword evidence="5" id="KW-1185">Reference proteome</keyword>
<dbReference type="InterPro" id="IPR029068">
    <property type="entry name" value="Glyas_Bleomycin-R_OHBP_Dase"/>
</dbReference>
<dbReference type="PANTHER" id="PTHR43048:SF3">
    <property type="entry name" value="METHYLMALONYL-COA EPIMERASE, MITOCHONDRIAL"/>
    <property type="match status" value="1"/>
</dbReference>
<dbReference type="Proteomes" id="UP000504623">
    <property type="component" value="Unplaced"/>
</dbReference>
<accession>A0A9B0WYS9</accession>
<evidence type="ECO:0000256" key="1">
    <source>
        <dbReference type="ARBA" id="ARBA00009308"/>
    </source>
</evidence>